<dbReference type="AlphaFoldDB" id="A0A381UDS1"/>
<organism evidence="2">
    <name type="scientific">marine metagenome</name>
    <dbReference type="NCBI Taxonomy" id="408172"/>
    <lineage>
        <taxon>unclassified sequences</taxon>
        <taxon>metagenomes</taxon>
        <taxon>ecological metagenomes</taxon>
    </lineage>
</organism>
<keyword evidence="1" id="KW-0472">Membrane</keyword>
<feature type="transmembrane region" description="Helical" evidence="1">
    <location>
        <begin position="61"/>
        <end position="83"/>
    </location>
</feature>
<keyword evidence="1" id="KW-1133">Transmembrane helix</keyword>
<proteinExistence type="predicted"/>
<gene>
    <name evidence="2" type="ORF">METZ01_LOCUS78968</name>
</gene>
<feature type="transmembrane region" description="Helical" evidence="1">
    <location>
        <begin position="95"/>
        <end position="116"/>
    </location>
</feature>
<protein>
    <recommendedName>
        <fullName evidence="3">Rod shape-determining protein MreD</fullName>
    </recommendedName>
</protein>
<feature type="transmembrane region" description="Helical" evidence="1">
    <location>
        <begin position="12"/>
        <end position="41"/>
    </location>
</feature>
<name>A0A381UDS1_9ZZZZ</name>
<dbReference type="EMBL" id="UINC01006203">
    <property type="protein sequence ID" value="SVA26114.1"/>
    <property type="molecule type" value="Genomic_DNA"/>
</dbReference>
<dbReference type="InterPro" id="IPR046487">
    <property type="entry name" value="DUF6580"/>
</dbReference>
<evidence type="ECO:0008006" key="3">
    <source>
        <dbReference type="Google" id="ProtNLM"/>
    </source>
</evidence>
<reference evidence="2" key="1">
    <citation type="submission" date="2018-05" db="EMBL/GenBank/DDBJ databases">
        <authorList>
            <person name="Lanie J.A."/>
            <person name="Ng W.-L."/>
            <person name="Kazmierczak K.M."/>
            <person name="Andrzejewski T.M."/>
            <person name="Davidsen T.M."/>
            <person name="Wayne K.J."/>
            <person name="Tettelin H."/>
            <person name="Glass J.I."/>
            <person name="Rusch D."/>
            <person name="Podicherti R."/>
            <person name="Tsui H.-C.T."/>
            <person name="Winkler M.E."/>
        </authorList>
    </citation>
    <scope>NUCLEOTIDE SEQUENCE</scope>
</reference>
<sequence>MNISEFLKSSFLIIICIFLARFILPPSFTPILAMAVFMPFMTQNKSIQLALPVSILFLSDLVLGFYGQTMIFVYGTMILIGYLSHVVHKGSLSRLIMSAISSVLVWHIVVNFGVYIGGLGAVSLAQTYSLAIPFDLRLLVSTVLFSLVFFGGWQMVQKKLTLGQGN</sequence>
<evidence type="ECO:0000256" key="1">
    <source>
        <dbReference type="SAM" id="Phobius"/>
    </source>
</evidence>
<dbReference type="Pfam" id="PF20221">
    <property type="entry name" value="DUF6580"/>
    <property type="match status" value="1"/>
</dbReference>
<keyword evidence="1" id="KW-0812">Transmembrane</keyword>
<accession>A0A381UDS1</accession>
<evidence type="ECO:0000313" key="2">
    <source>
        <dbReference type="EMBL" id="SVA26114.1"/>
    </source>
</evidence>
<feature type="transmembrane region" description="Helical" evidence="1">
    <location>
        <begin position="136"/>
        <end position="156"/>
    </location>
</feature>